<accession>A0AAJ0GUW3</accession>
<dbReference type="AlphaFoldDB" id="A0AAJ0GUW3"/>
<dbReference type="RefSeq" id="XP_062722080.1">
    <property type="nucleotide sequence ID" value="XM_062861826.1"/>
</dbReference>
<protein>
    <submittedName>
        <fullName evidence="1">Uncharacterized protein</fullName>
    </submittedName>
</protein>
<sequence>MPLSASFLRRTNSSPKWRPSMVVLYAYTASARIDGSSGISSRPAANCSTGKKTNWLASACHTMKIKRRLTIRDPVKATLQLAVQPLLELLHGRVLGVLERRLHRLRCRLGDGRDRRRLDVAHARRAALHCRARRNLDLAARPDSRPSAALAGLGCRGRHERGGR</sequence>
<reference evidence="1" key="2">
    <citation type="submission" date="2023-06" db="EMBL/GenBank/DDBJ databases">
        <authorList>
            <consortium name="Lawrence Berkeley National Laboratory"/>
            <person name="Mondo S.J."/>
            <person name="Hensen N."/>
            <person name="Bonometti L."/>
            <person name="Westerberg I."/>
            <person name="Brannstrom I.O."/>
            <person name="Guillou S."/>
            <person name="Cros-Aarteil S."/>
            <person name="Calhoun S."/>
            <person name="Haridas S."/>
            <person name="Kuo A."/>
            <person name="Pangilinan J."/>
            <person name="Riley R."/>
            <person name="Labutti K."/>
            <person name="Andreopoulos B."/>
            <person name="Lipzen A."/>
            <person name="Chen C."/>
            <person name="Yanf M."/>
            <person name="Daum C."/>
            <person name="Ng V."/>
            <person name="Clum A."/>
            <person name="Steindorff A."/>
            <person name="Ohm R."/>
            <person name="Martin F."/>
            <person name="Silar P."/>
            <person name="Natvig D."/>
            <person name="Lalanne C."/>
            <person name="Gautier V."/>
            <person name="Ament-Velasquez S.L."/>
            <person name="Kruys A."/>
            <person name="Hutchinson M.I."/>
            <person name="Powell A.J."/>
            <person name="Barry K."/>
            <person name="Miller A.N."/>
            <person name="Grigoriev I.V."/>
            <person name="Debuchy R."/>
            <person name="Gladieux P."/>
            <person name="Thoren M.H."/>
            <person name="Johannesson H."/>
        </authorList>
    </citation>
    <scope>NUCLEOTIDE SEQUENCE</scope>
    <source>
        <strain evidence="1">CBS 333.67</strain>
    </source>
</reference>
<proteinExistence type="predicted"/>
<organism evidence="1 2">
    <name type="scientific">Chaetomium strumarium</name>
    <dbReference type="NCBI Taxonomy" id="1170767"/>
    <lineage>
        <taxon>Eukaryota</taxon>
        <taxon>Fungi</taxon>
        <taxon>Dikarya</taxon>
        <taxon>Ascomycota</taxon>
        <taxon>Pezizomycotina</taxon>
        <taxon>Sordariomycetes</taxon>
        <taxon>Sordariomycetidae</taxon>
        <taxon>Sordariales</taxon>
        <taxon>Chaetomiaceae</taxon>
        <taxon>Chaetomium</taxon>
    </lineage>
</organism>
<evidence type="ECO:0000313" key="2">
    <source>
        <dbReference type="Proteomes" id="UP001273166"/>
    </source>
</evidence>
<name>A0AAJ0GUW3_9PEZI</name>
<comment type="caution">
    <text evidence="1">The sequence shown here is derived from an EMBL/GenBank/DDBJ whole genome shotgun (WGS) entry which is preliminary data.</text>
</comment>
<evidence type="ECO:0000313" key="1">
    <source>
        <dbReference type="EMBL" id="KAK3306300.1"/>
    </source>
</evidence>
<keyword evidence="2" id="KW-1185">Reference proteome</keyword>
<dbReference type="Proteomes" id="UP001273166">
    <property type="component" value="Unassembled WGS sequence"/>
</dbReference>
<reference evidence="1" key="1">
    <citation type="journal article" date="2023" name="Mol. Phylogenet. Evol.">
        <title>Genome-scale phylogeny and comparative genomics of the fungal order Sordariales.</title>
        <authorList>
            <person name="Hensen N."/>
            <person name="Bonometti L."/>
            <person name="Westerberg I."/>
            <person name="Brannstrom I.O."/>
            <person name="Guillou S."/>
            <person name="Cros-Aarteil S."/>
            <person name="Calhoun S."/>
            <person name="Haridas S."/>
            <person name="Kuo A."/>
            <person name="Mondo S."/>
            <person name="Pangilinan J."/>
            <person name="Riley R."/>
            <person name="LaButti K."/>
            <person name="Andreopoulos B."/>
            <person name="Lipzen A."/>
            <person name="Chen C."/>
            <person name="Yan M."/>
            <person name="Daum C."/>
            <person name="Ng V."/>
            <person name="Clum A."/>
            <person name="Steindorff A."/>
            <person name="Ohm R.A."/>
            <person name="Martin F."/>
            <person name="Silar P."/>
            <person name="Natvig D.O."/>
            <person name="Lalanne C."/>
            <person name="Gautier V."/>
            <person name="Ament-Velasquez S.L."/>
            <person name="Kruys A."/>
            <person name="Hutchinson M.I."/>
            <person name="Powell A.J."/>
            <person name="Barry K."/>
            <person name="Miller A.N."/>
            <person name="Grigoriev I.V."/>
            <person name="Debuchy R."/>
            <person name="Gladieux P."/>
            <person name="Hiltunen Thoren M."/>
            <person name="Johannesson H."/>
        </authorList>
    </citation>
    <scope>NUCLEOTIDE SEQUENCE</scope>
    <source>
        <strain evidence="1">CBS 333.67</strain>
    </source>
</reference>
<dbReference type="GeneID" id="87880655"/>
<dbReference type="EMBL" id="JAUDZG010000003">
    <property type="protein sequence ID" value="KAK3306300.1"/>
    <property type="molecule type" value="Genomic_DNA"/>
</dbReference>
<gene>
    <name evidence="1" type="ORF">B0T15DRAFT_136895</name>
</gene>